<dbReference type="InterPro" id="IPR027443">
    <property type="entry name" value="IPNS-like_sf"/>
</dbReference>
<dbReference type="Gene3D" id="2.60.120.330">
    <property type="entry name" value="B-lactam Antibiotic, Isopenicillin N Synthase, Chain"/>
    <property type="match status" value="1"/>
</dbReference>
<feature type="chain" id="PRO_5021837620" description="Fe2OG dioxygenase domain-containing protein" evidence="2">
    <location>
        <begin position="17"/>
        <end position="375"/>
    </location>
</feature>
<evidence type="ECO:0000256" key="2">
    <source>
        <dbReference type="SAM" id="SignalP"/>
    </source>
</evidence>
<comment type="similarity">
    <text evidence="1">Belongs to the iron/ascorbate-dependent oxidoreductase family.</text>
</comment>
<keyword evidence="5" id="KW-1185">Reference proteome</keyword>
<dbReference type="PANTHER" id="PTHR47990">
    <property type="entry name" value="2-OXOGLUTARATE (2OG) AND FE(II)-DEPENDENT OXYGENASE SUPERFAMILY PROTEIN-RELATED"/>
    <property type="match status" value="1"/>
</dbReference>
<keyword evidence="1" id="KW-0408">Iron</keyword>
<dbReference type="Pfam" id="PF03171">
    <property type="entry name" value="2OG-FeII_Oxy"/>
    <property type="match status" value="1"/>
</dbReference>
<dbReference type="InterPro" id="IPR044861">
    <property type="entry name" value="IPNS-like_FE2OG_OXY"/>
</dbReference>
<dbReference type="PROSITE" id="PS51471">
    <property type="entry name" value="FE2OG_OXY"/>
    <property type="match status" value="1"/>
</dbReference>
<dbReference type="OrthoDB" id="406156at2759"/>
<feature type="signal peptide" evidence="2">
    <location>
        <begin position="1"/>
        <end position="16"/>
    </location>
</feature>
<dbReference type="STRING" id="97359.A0A550BWD2"/>
<comment type="caution">
    <text evidence="4">The sequence shown here is derived from an EMBL/GenBank/DDBJ whole genome shotgun (WGS) entry which is preliminary data.</text>
</comment>
<keyword evidence="1" id="KW-0560">Oxidoreductase</keyword>
<reference evidence="4 5" key="1">
    <citation type="journal article" date="2019" name="New Phytol.">
        <title>Comparative genomics reveals unique wood-decay strategies and fruiting body development in the Schizophyllaceae.</title>
        <authorList>
            <person name="Almasi E."/>
            <person name="Sahu N."/>
            <person name="Krizsan K."/>
            <person name="Balint B."/>
            <person name="Kovacs G.M."/>
            <person name="Kiss B."/>
            <person name="Cseklye J."/>
            <person name="Drula E."/>
            <person name="Henrissat B."/>
            <person name="Nagy I."/>
            <person name="Chovatia M."/>
            <person name="Adam C."/>
            <person name="LaButti K."/>
            <person name="Lipzen A."/>
            <person name="Riley R."/>
            <person name="Grigoriev I.V."/>
            <person name="Nagy L.G."/>
        </authorList>
    </citation>
    <scope>NUCLEOTIDE SEQUENCE [LARGE SCALE GENOMIC DNA]</scope>
    <source>
        <strain evidence="4 5">NL-1724</strain>
    </source>
</reference>
<accession>A0A550BWD2</accession>
<feature type="domain" description="Fe2OG dioxygenase" evidence="3">
    <location>
        <begin position="197"/>
        <end position="305"/>
    </location>
</feature>
<dbReference type="InterPro" id="IPR005123">
    <property type="entry name" value="Oxoglu/Fe-dep_dioxygenase_dom"/>
</dbReference>
<dbReference type="SUPFAM" id="SSF51197">
    <property type="entry name" value="Clavaminate synthase-like"/>
    <property type="match status" value="1"/>
</dbReference>
<dbReference type="InterPro" id="IPR050231">
    <property type="entry name" value="Iron_ascorbate_oxido_reductase"/>
</dbReference>
<dbReference type="PRINTS" id="PR00682">
    <property type="entry name" value="IPNSYNTHASE"/>
</dbReference>
<organism evidence="4 5">
    <name type="scientific">Schizophyllum amplum</name>
    <dbReference type="NCBI Taxonomy" id="97359"/>
    <lineage>
        <taxon>Eukaryota</taxon>
        <taxon>Fungi</taxon>
        <taxon>Dikarya</taxon>
        <taxon>Basidiomycota</taxon>
        <taxon>Agaricomycotina</taxon>
        <taxon>Agaricomycetes</taxon>
        <taxon>Agaricomycetidae</taxon>
        <taxon>Agaricales</taxon>
        <taxon>Schizophyllaceae</taxon>
        <taxon>Schizophyllum</taxon>
    </lineage>
</organism>
<protein>
    <recommendedName>
        <fullName evidence="3">Fe2OG dioxygenase domain-containing protein</fullName>
    </recommendedName>
</protein>
<dbReference type="GO" id="GO:0016491">
    <property type="term" value="F:oxidoreductase activity"/>
    <property type="evidence" value="ECO:0007669"/>
    <property type="project" value="UniProtKB-KW"/>
</dbReference>
<evidence type="ECO:0000313" key="5">
    <source>
        <dbReference type="Proteomes" id="UP000320762"/>
    </source>
</evidence>
<dbReference type="EMBL" id="VDMD01000057">
    <property type="protein sequence ID" value="TRM56862.1"/>
    <property type="molecule type" value="Genomic_DNA"/>
</dbReference>
<sequence>MFIYDFFAYLLGLLWGASRPTPPAYTPPAPTEEKLEYADLAIIDLSKAATAEGRKALAEEVSEALRSRGFFYVVNHGYTQEQNHRIFSIADVTFEEVSEREKRRYSGKSQAVYEGYKPKQTWKLASGVRDQIEHYNINHDISRTEHPAPLRPYLKEIDDFARHCHFNVLYPILRLLALGLDLPEETLVGEHKFEEESESSVRFMKYHPRTDYEELKTKNVWLKGHTDIGSITILWSQPVGGLQILSPDGQWRWVRHIDNALVINAGDVMEFLCGGYYPSTRHRVVLPPGDQRNIARLGVFYFAMANDKLKLSPHEESKVLQKLGIKRLCPPGQEPTMEEWRTRRTTTYGAVDLTQGKEKNVEEEIVHGVVVKHYN</sequence>
<dbReference type="Proteomes" id="UP000320762">
    <property type="component" value="Unassembled WGS sequence"/>
</dbReference>
<keyword evidence="1" id="KW-0479">Metal-binding</keyword>
<dbReference type="InterPro" id="IPR026992">
    <property type="entry name" value="DIOX_N"/>
</dbReference>
<dbReference type="GO" id="GO:0046872">
    <property type="term" value="F:metal ion binding"/>
    <property type="evidence" value="ECO:0007669"/>
    <property type="project" value="UniProtKB-KW"/>
</dbReference>
<dbReference type="AlphaFoldDB" id="A0A550BWD2"/>
<name>A0A550BWD2_9AGAR</name>
<keyword evidence="2" id="KW-0732">Signal</keyword>
<evidence type="ECO:0000259" key="3">
    <source>
        <dbReference type="PROSITE" id="PS51471"/>
    </source>
</evidence>
<evidence type="ECO:0000313" key="4">
    <source>
        <dbReference type="EMBL" id="TRM56862.1"/>
    </source>
</evidence>
<dbReference type="Pfam" id="PF14226">
    <property type="entry name" value="DIOX_N"/>
    <property type="match status" value="1"/>
</dbReference>
<proteinExistence type="inferred from homology"/>
<gene>
    <name evidence="4" type="ORF">BD626DRAFT_517292</name>
</gene>
<evidence type="ECO:0000256" key="1">
    <source>
        <dbReference type="RuleBase" id="RU003682"/>
    </source>
</evidence>